<name>A0A6A4H9T3_9AGAR</name>
<proteinExistence type="predicted"/>
<dbReference type="Proteomes" id="UP000799118">
    <property type="component" value="Unassembled WGS sequence"/>
</dbReference>
<organism evidence="1 2">
    <name type="scientific">Gymnopus androsaceus JB14</name>
    <dbReference type="NCBI Taxonomy" id="1447944"/>
    <lineage>
        <taxon>Eukaryota</taxon>
        <taxon>Fungi</taxon>
        <taxon>Dikarya</taxon>
        <taxon>Basidiomycota</taxon>
        <taxon>Agaricomycotina</taxon>
        <taxon>Agaricomycetes</taxon>
        <taxon>Agaricomycetidae</taxon>
        <taxon>Agaricales</taxon>
        <taxon>Marasmiineae</taxon>
        <taxon>Omphalotaceae</taxon>
        <taxon>Gymnopus</taxon>
    </lineage>
</organism>
<reference evidence="1" key="1">
    <citation type="journal article" date="2019" name="Environ. Microbiol.">
        <title>Fungal ecological strategies reflected in gene transcription - a case study of two litter decomposers.</title>
        <authorList>
            <person name="Barbi F."/>
            <person name="Kohler A."/>
            <person name="Barry K."/>
            <person name="Baskaran P."/>
            <person name="Daum C."/>
            <person name="Fauchery L."/>
            <person name="Ihrmark K."/>
            <person name="Kuo A."/>
            <person name="LaButti K."/>
            <person name="Lipzen A."/>
            <person name="Morin E."/>
            <person name="Grigoriev I.V."/>
            <person name="Henrissat B."/>
            <person name="Lindahl B."/>
            <person name="Martin F."/>
        </authorList>
    </citation>
    <scope>NUCLEOTIDE SEQUENCE</scope>
    <source>
        <strain evidence="1">JB14</strain>
    </source>
</reference>
<protein>
    <submittedName>
        <fullName evidence="1">Uncharacterized protein</fullName>
    </submittedName>
</protein>
<dbReference type="EMBL" id="ML769549">
    <property type="protein sequence ID" value="KAE9394493.1"/>
    <property type="molecule type" value="Genomic_DNA"/>
</dbReference>
<evidence type="ECO:0000313" key="1">
    <source>
        <dbReference type="EMBL" id="KAE9394493.1"/>
    </source>
</evidence>
<gene>
    <name evidence="1" type="ORF">BT96DRAFT_187312</name>
</gene>
<sequence length="110" mass="12388">MISVDATPLLQTSNSKILVFESMITFITASKEIVRNGMVELLFWVVNRASAEPSIFSGTSWSLVRLIQDQQLVVLHLPQSRACPTILFYNGEARWPSIRFQSQSNTAWAT</sequence>
<dbReference type="AlphaFoldDB" id="A0A6A4H9T3"/>
<keyword evidence="2" id="KW-1185">Reference proteome</keyword>
<evidence type="ECO:0000313" key="2">
    <source>
        <dbReference type="Proteomes" id="UP000799118"/>
    </source>
</evidence>
<accession>A0A6A4H9T3</accession>